<name>A0ABY5ZAS9_9ACTN</name>
<accession>A0ABY5ZAS9</accession>
<organism evidence="1 2">
    <name type="scientific">Dactylosporangium roseum</name>
    <dbReference type="NCBI Taxonomy" id="47989"/>
    <lineage>
        <taxon>Bacteria</taxon>
        <taxon>Bacillati</taxon>
        <taxon>Actinomycetota</taxon>
        <taxon>Actinomycetes</taxon>
        <taxon>Micromonosporales</taxon>
        <taxon>Micromonosporaceae</taxon>
        <taxon>Dactylosporangium</taxon>
    </lineage>
</organism>
<evidence type="ECO:0000313" key="1">
    <source>
        <dbReference type="EMBL" id="UWZ37803.1"/>
    </source>
</evidence>
<evidence type="ECO:0000313" key="2">
    <source>
        <dbReference type="Proteomes" id="UP001058271"/>
    </source>
</evidence>
<proteinExistence type="predicted"/>
<gene>
    <name evidence="1" type="ORF">Drose_05895</name>
</gene>
<dbReference type="RefSeq" id="WP_260727166.1">
    <property type="nucleotide sequence ID" value="NZ_BAAABS010000033.1"/>
</dbReference>
<dbReference type="EMBL" id="CP073721">
    <property type="protein sequence ID" value="UWZ37803.1"/>
    <property type="molecule type" value="Genomic_DNA"/>
</dbReference>
<reference evidence="1" key="1">
    <citation type="submission" date="2021-04" db="EMBL/GenBank/DDBJ databases">
        <title>Biosynthetic gene clusters of Dactylosporangioum roseum.</title>
        <authorList>
            <person name="Hartkoorn R.C."/>
            <person name="Beaudoing E."/>
            <person name="Hot D."/>
            <person name="Moureu S."/>
        </authorList>
    </citation>
    <scope>NUCLEOTIDE SEQUENCE</scope>
    <source>
        <strain evidence="1">NRRL B-16295</strain>
    </source>
</reference>
<sequence>MTGPPETLTTSEVAALLRLGSAAAARVQLARMGVAAVGRDVNSGEKLWPLAEISARQAERDRQGTRNDLRLRRGELKFERFLIASNWIGEAPTGFEEAYWLLTTPTRDGARLMPQVAAILGLDQARPGRPSAEAEVRVVLGDGTATLHAPGGQTLARPVEGDWPAVATARRQVVLVVGLEAMPVGAHPWAYVERHGDRCVIGLVPVPRFDDKGEML</sequence>
<dbReference type="Proteomes" id="UP001058271">
    <property type="component" value="Chromosome"/>
</dbReference>
<keyword evidence="2" id="KW-1185">Reference proteome</keyword>
<protein>
    <submittedName>
        <fullName evidence="1">Uncharacterized protein</fullName>
    </submittedName>
</protein>